<feature type="transmembrane region" description="Helical" evidence="1">
    <location>
        <begin position="73"/>
        <end position="91"/>
    </location>
</feature>
<organism evidence="2 3">
    <name type="scientific">Lentibacillus kapialis</name>
    <dbReference type="NCBI Taxonomy" id="340214"/>
    <lineage>
        <taxon>Bacteria</taxon>
        <taxon>Bacillati</taxon>
        <taxon>Bacillota</taxon>
        <taxon>Bacilli</taxon>
        <taxon>Bacillales</taxon>
        <taxon>Bacillaceae</taxon>
        <taxon>Lentibacillus</taxon>
    </lineage>
</organism>
<gene>
    <name evidence="2" type="ORF">GCM10007063_30740</name>
</gene>
<keyword evidence="1" id="KW-1133">Transmembrane helix</keyword>
<dbReference type="EMBL" id="BMNQ01000065">
    <property type="protein sequence ID" value="GGK06106.1"/>
    <property type="molecule type" value="Genomic_DNA"/>
</dbReference>
<proteinExistence type="predicted"/>
<evidence type="ECO:0000313" key="2">
    <source>
        <dbReference type="EMBL" id="GGK06106.1"/>
    </source>
</evidence>
<sequence length="92" mass="10105">MRDKVKGLFENNDLALLLAGVVTILVSVFLLNPLIQEPFTIMGILALVGIIIIFRVFITIFKKVLGNKNINIGSSYMALGLVSVCLFIVLIQ</sequence>
<feature type="transmembrane region" description="Helical" evidence="1">
    <location>
        <begin position="41"/>
        <end position="61"/>
    </location>
</feature>
<name>A0A917Q1C9_9BACI</name>
<comment type="caution">
    <text evidence="2">The sequence shown here is derived from an EMBL/GenBank/DDBJ whole genome shotgun (WGS) entry which is preliminary data.</text>
</comment>
<evidence type="ECO:0000256" key="1">
    <source>
        <dbReference type="SAM" id="Phobius"/>
    </source>
</evidence>
<reference evidence="2" key="2">
    <citation type="submission" date="2020-09" db="EMBL/GenBank/DDBJ databases">
        <authorList>
            <person name="Sun Q."/>
            <person name="Ohkuma M."/>
        </authorList>
    </citation>
    <scope>NUCLEOTIDE SEQUENCE</scope>
    <source>
        <strain evidence="2">JCM 12580</strain>
    </source>
</reference>
<evidence type="ECO:0000313" key="3">
    <source>
        <dbReference type="Proteomes" id="UP000658382"/>
    </source>
</evidence>
<keyword evidence="3" id="KW-1185">Reference proteome</keyword>
<keyword evidence="1" id="KW-0812">Transmembrane</keyword>
<dbReference type="RefSeq" id="WP_188633995.1">
    <property type="nucleotide sequence ID" value="NZ_BMNQ01000065.1"/>
</dbReference>
<protein>
    <submittedName>
        <fullName evidence="2">Uncharacterized protein</fullName>
    </submittedName>
</protein>
<accession>A0A917Q1C9</accession>
<feature type="transmembrane region" description="Helical" evidence="1">
    <location>
        <begin position="12"/>
        <end position="35"/>
    </location>
</feature>
<keyword evidence="1" id="KW-0472">Membrane</keyword>
<dbReference type="Proteomes" id="UP000658382">
    <property type="component" value="Unassembled WGS sequence"/>
</dbReference>
<dbReference type="AlphaFoldDB" id="A0A917Q1C9"/>
<reference evidence="2" key="1">
    <citation type="journal article" date="2014" name="Int. J. Syst. Evol. Microbiol.">
        <title>Complete genome sequence of Corynebacterium casei LMG S-19264T (=DSM 44701T), isolated from a smear-ripened cheese.</title>
        <authorList>
            <consortium name="US DOE Joint Genome Institute (JGI-PGF)"/>
            <person name="Walter F."/>
            <person name="Albersmeier A."/>
            <person name="Kalinowski J."/>
            <person name="Ruckert C."/>
        </authorList>
    </citation>
    <scope>NUCLEOTIDE SEQUENCE</scope>
    <source>
        <strain evidence="2">JCM 12580</strain>
    </source>
</reference>